<dbReference type="Gene3D" id="1.10.30.50">
    <property type="match status" value="1"/>
</dbReference>
<evidence type="ECO:0000256" key="3">
    <source>
        <dbReference type="ARBA" id="ARBA00038412"/>
    </source>
</evidence>
<dbReference type="CDD" id="cd00085">
    <property type="entry name" value="HNHc"/>
    <property type="match status" value="1"/>
</dbReference>
<dbReference type="InterPro" id="IPR003615">
    <property type="entry name" value="HNH_nuc"/>
</dbReference>
<keyword evidence="6" id="KW-0255">Endonuclease</keyword>
<organism evidence="6 7">
    <name type="scientific">Lysinibacillus varians</name>
    <dbReference type="NCBI Taxonomy" id="1145276"/>
    <lineage>
        <taxon>Bacteria</taxon>
        <taxon>Bacillati</taxon>
        <taxon>Bacillota</taxon>
        <taxon>Bacilli</taxon>
        <taxon>Bacillales</taxon>
        <taxon>Bacillaceae</taxon>
        <taxon>Lysinibacillus</taxon>
    </lineage>
</organism>
<accession>A0ABY2T8I8</accession>
<dbReference type="Proteomes" id="UP000308539">
    <property type="component" value="Unassembled WGS sequence"/>
</dbReference>
<name>A0ABY2T8I8_9BACI</name>
<comment type="similarity">
    <text evidence="3">Belongs to the HNH nuclease family.</text>
</comment>
<dbReference type="GO" id="GO:0004519">
    <property type="term" value="F:endonuclease activity"/>
    <property type="evidence" value="ECO:0007669"/>
    <property type="project" value="UniProtKB-KW"/>
</dbReference>
<dbReference type="Pfam" id="PF01844">
    <property type="entry name" value="HNH"/>
    <property type="match status" value="1"/>
</dbReference>
<dbReference type="RefSeq" id="WP_025220564.1">
    <property type="nucleotide sequence ID" value="NZ_CP006837.1"/>
</dbReference>
<dbReference type="InterPro" id="IPR002711">
    <property type="entry name" value="HNH"/>
</dbReference>
<evidence type="ECO:0000313" key="7">
    <source>
        <dbReference type="Proteomes" id="UP000308539"/>
    </source>
</evidence>
<evidence type="ECO:0000259" key="5">
    <source>
        <dbReference type="SMART" id="SM00507"/>
    </source>
</evidence>
<dbReference type="PANTHER" id="PTHR41286">
    <property type="entry name" value="HNH NUCLEASE YAJD-RELATED"/>
    <property type="match status" value="1"/>
</dbReference>
<comment type="caution">
    <text evidence="6">The sequence shown here is derived from an EMBL/GenBank/DDBJ whole genome shotgun (WGS) entry which is preliminary data.</text>
</comment>
<gene>
    <name evidence="6" type="ORF">FC752_15070</name>
</gene>
<evidence type="ECO:0000313" key="6">
    <source>
        <dbReference type="EMBL" id="TKI60507.1"/>
    </source>
</evidence>
<feature type="domain" description="HNH nuclease" evidence="5">
    <location>
        <begin position="11"/>
        <end position="67"/>
    </location>
</feature>
<keyword evidence="2" id="KW-0378">Hydrolase</keyword>
<reference evidence="6 7" key="1">
    <citation type="submission" date="2019-04" db="EMBL/GenBank/DDBJ databases">
        <title>Lysinibacillus genome sequencing.</title>
        <authorList>
            <person name="Dunlap C."/>
        </authorList>
    </citation>
    <scope>NUCLEOTIDE SEQUENCE [LARGE SCALE GENOMIC DNA]</scope>
    <source>
        <strain evidence="6 7">NBRC 109424</strain>
    </source>
</reference>
<evidence type="ECO:0000256" key="1">
    <source>
        <dbReference type="ARBA" id="ARBA00022722"/>
    </source>
</evidence>
<keyword evidence="7" id="KW-1185">Reference proteome</keyword>
<keyword evidence="1" id="KW-0540">Nuclease</keyword>
<evidence type="ECO:0000256" key="2">
    <source>
        <dbReference type="ARBA" id="ARBA00022801"/>
    </source>
</evidence>
<dbReference type="SMART" id="SM00507">
    <property type="entry name" value="HNHc"/>
    <property type="match status" value="1"/>
</dbReference>
<dbReference type="PANTHER" id="PTHR41286:SF1">
    <property type="entry name" value="HNH NUCLEASE YAJD-RELATED"/>
    <property type="match status" value="1"/>
</dbReference>
<protein>
    <recommendedName>
        <fullName evidence="4">Putative HNH nuclease YajD</fullName>
    </recommendedName>
</protein>
<dbReference type="EMBL" id="SZPV01000031">
    <property type="protein sequence ID" value="TKI60507.1"/>
    <property type="molecule type" value="Genomic_DNA"/>
</dbReference>
<sequence>MNFYKSKAWRSKRKKVLRRDDYECQECKRYGKNRTATTVHHCNPLEERPDLRLTTWNLLSLCGTCHDKMHDRVNDKLTDLGEYWREKVSPPLQNAKV</sequence>
<proteinExistence type="inferred from homology"/>
<evidence type="ECO:0000256" key="4">
    <source>
        <dbReference type="ARBA" id="ARBA00040194"/>
    </source>
</evidence>